<evidence type="ECO:0000313" key="3">
    <source>
        <dbReference type="Proteomes" id="UP001224433"/>
    </source>
</evidence>
<dbReference type="SUPFAM" id="SSF109854">
    <property type="entry name" value="DinB/YfiT-like putative metalloenzymes"/>
    <property type="match status" value="1"/>
</dbReference>
<dbReference type="InterPro" id="IPR024775">
    <property type="entry name" value="DinB-like"/>
</dbReference>
<organism evidence="2 3">
    <name type="scientific">Streptomyces glycanivorans</name>
    <dbReference type="NCBI Taxonomy" id="3033808"/>
    <lineage>
        <taxon>Bacteria</taxon>
        <taxon>Bacillati</taxon>
        <taxon>Actinomycetota</taxon>
        <taxon>Actinomycetes</taxon>
        <taxon>Kitasatosporales</taxon>
        <taxon>Streptomycetaceae</taxon>
        <taxon>Streptomyces</taxon>
    </lineage>
</organism>
<dbReference type="RefSeq" id="WP_306104965.1">
    <property type="nucleotide sequence ID" value="NZ_CP120983.1"/>
</dbReference>
<accession>A0ABY9JL88</accession>
<dbReference type="NCBIfam" id="NF047843">
    <property type="entry name" value="MST_Rv0443"/>
    <property type="match status" value="1"/>
</dbReference>
<feature type="domain" description="DinB-like" evidence="1">
    <location>
        <begin position="10"/>
        <end position="159"/>
    </location>
</feature>
<reference evidence="2 3" key="1">
    <citation type="submission" date="2023-03" db="EMBL/GenBank/DDBJ databases">
        <title>Isolation and description of six Streptomyces strains from soil environments, able to metabolize different microbial glucans.</title>
        <authorList>
            <person name="Widen T."/>
            <person name="Larsbrink J."/>
        </authorList>
    </citation>
    <scope>NUCLEOTIDE SEQUENCE [LARGE SCALE GENOMIC DNA]</scope>
    <source>
        <strain evidence="2 3">Alt3</strain>
    </source>
</reference>
<gene>
    <name evidence="2" type="ORF">P8A20_35190</name>
</gene>
<proteinExistence type="predicted"/>
<keyword evidence="3" id="KW-1185">Reference proteome</keyword>
<dbReference type="Pfam" id="PF12867">
    <property type="entry name" value="DinB_2"/>
    <property type="match status" value="1"/>
</dbReference>
<dbReference type="Gene3D" id="1.20.120.450">
    <property type="entry name" value="dinb family like domain"/>
    <property type="match status" value="1"/>
</dbReference>
<dbReference type="InterPro" id="IPR034660">
    <property type="entry name" value="DinB/YfiT-like"/>
</dbReference>
<protein>
    <submittedName>
        <fullName evidence="2">DinB family protein</fullName>
    </submittedName>
</protein>
<evidence type="ECO:0000259" key="1">
    <source>
        <dbReference type="Pfam" id="PF12867"/>
    </source>
</evidence>
<dbReference type="EMBL" id="CP120983">
    <property type="protein sequence ID" value="WLQ68490.1"/>
    <property type="molecule type" value="Genomic_DNA"/>
</dbReference>
<evidence type="ECO:0000313" key="2">
    <source>
        <dbReference type="EMBL" id="WLQ68490.1"/>
    </source>
</evidence>
<dbReference type="Proteomes" id="UP001224433">
    <property type="component" value="Chromosome"/>
</dbReference>
<sequence length="181" mass="19666">MNSAGIFADAFERIHAAVHAAVEDLPPEDLNARLDDGANSISWLVWHLTRVQDDHIADAADTEQLWFAEDWASRFELPLEKGSTGYGHSSAQVGSVKVGSADLLLGYFDAVHEQTLAFVRGLDGRSLDRVVDDAWSPPVTLGVRLVSVISDDLQHAGQAAFVRGALERRHQVSDVATPVRA</sequence>
<name>A0ABY9JL88_9ACTN</name>